<dbReference type="EMBL" id="JANFYS010000001">
    <property type="protein sequence ID" value="MCQ4769033.1"/>
    <property type="molecule type" value="Genomic_DNA"/>
</dbReference>
<evidence type="ECO:0000256" key="1">
    <source>
        <dbReference type="ARBA" id="ARBA00023015"/>
    </source>
</evidence>
<proteinExistence type="predicted"/>
<dbReference type="PANTHER" id="PTHR40661:SF3">
    <property type="entry name" value="FELS-1 PROPHAGE TRANSCRIPTIONAL REGULATOR"/>
    <property type="match status" value="1"/>
</dbReference>
<dbReference type="InterPro" id="IPR010982">
    <property type="entry name" value="Lambda_DNA-bd_dom_sf"/>
</dbReference>
<comment type="caution">
    <text evidence="6">The sequence shown here is derived from an EMBL/GenBank/DDBJ whole genome shotgun (WGS) entry which is preliminary data.</text>
</comment>
<organism evidence="6 7">
    <name type="scientific">Intestinimonas massiliensis</name>
    <name type="common">ex Afouda et al. 2020</name>
    <dbReference type="NCBI Taxonomy" id="1673721"/>
    <lineage>
        <taxon>Bacteria</taxon>
        <taxon>Bacillati</taxon>
        <taxon>Bacillota</taxon>
        <taxon>Clostridia</taxon>
        <taxon>Eubacteriales</taxon>
        <taxon>Intestinimonas</taxon>
    </lineage>
</organism>
<protein>
    <submittedName>
        <fullName evidence="6">Helix-turn-helix domain-containing protein</fullName>
    </submittedName>
</protein>
<name>A0AAW5JGD6_9FIRM</name>
<evidence type="ECO:0000256" key="3">
    <source>
        <dbReference type="ARBA" id="ARBA00023163"/>
    </source>
</evidence>
<dbReference type="GO" id="GO:0003677">
    <property type="term" value="F:DNA binding"/>
    <property type="evidence" value="ECO:0007669"/>
    <property type="project" value="UniProtKB-KW"/>
</dbReference>
<dbReference type="Pfam" id="PF01381">
    <property type="entry name" value="HTH_3"/>
    <property type="match status" value="1"/>
</dbReference>
<dbReference type="AlphaFoldDB" id="A0AAW5JGD6"/>
<dbReference type="Gene3D" id="1.10.260.40">
    <property type="entry name" value="lambda repressor-like DNA-binding domains"/>
    <property type="match status" value="1"/>
</dbReference>
<sequence>MKILKNRDTVKKSEVSKVAEFKDRLEQALKNRDMRPAELARLTDINEGAISQYRKGAYKATQRNLEKISKVLGVSIPWLMGAEDEKEPAVPKDDELTHAIILGRNGKAIRRTYSPEDMEAVYRLLDALPHKDEDI</sequence>
<evidence type="ECO:0000313" key="5">
    <source>
        <dbReference type="EMBL" id="MCQ4769033.1"/>
    </source>
</evidence>
<keyword evidence="3" id="KW-0804">Transcription</keyword>
<dbReference type="SMART" id="SM00530">
    <property type="entry name" value="HTH_XRE"/>
    <property type="match status" value="1"/>
</dbReference>
<gene>
    <name evidence="5" type="ORF">NE579_00950</name>
    <name evidence="6" type="ORF">NE579_01225</name>
</gene>
<dbReference type="SUPFAM" id="SSF47413">
    <property type="entry name" value="lambda repressor-like DNA-binding domains"/>
    <property type="match status" value="1"/>
</dbReference>
<dbReference type="EMBL" id="JANFYS010000001">
    <property type="protein sequence ID" value="MCQ4769086.1"/>
    <property type="molecule type" value="Genomic_DNA"/>
</dbReference>
<evidence type="ECO:0000313" key="7">
    <source>
        <dbReference type="Proteomes" id="UP001204562"/>
    </source>
</evidence>
<keyword evidence="2" id="KW-0238">DNA-binding</keyword>
<dbReference type="PROSITE" id="PS50943">
    <property type="entry name" value="HTH_CROC1"/>
    <property type="match status" value="1"/>
</dbReference>
<feature type="domain" description="HTH cro/C1-type" evidence="4">
    <location>
        <begin position="25"/>
        <end position="79"/>
    </location>
</feature>
<dbReference type="PANTHER" id="PTHR40661">
    <property type="match status" value="1"/>
</dbReference>
<accession>A0AAW5JGD6</accession>
<dbReference type="InterPro" id="IPR001387">
    <property type="entry name" value="Cro/C1-type_HTH"/>
</dbReference>
<dbReference type="CDD" id="cd00093">
    <property type="entry name" value="HTH_XRE"/>
    <property type="match status" value="1"/>
</dbReference>
<evidence type="ECO:0000256" key="2">
    <source>
        <dbReference type="ARBA" id="ARBA00023125"/>
    </source>
</evidence>
<reference evidence="6" key="1">
    <citation type="submission" date="2022-06" db="EMBL/GenBank/DDBJ databases">
        <title>Isolation of gut microbiota from human fecal samples.</title>
        <authorList>
            <person name="Pamer E.G."/>
            <person name="Barat B."/>
            <person name="Waligurski E."/>
            <person name="Medina S."/>
            <person name="Paddock L."/>
            <person name="Mostad J."/>
        </authorList>
    </citation>
    <scope>NUCLEOTIDE SEQUENCE</scope>
    <source>
        <strain evidence="6">DFI.9.91</strain>
    </source>
</reference>
<dbReference type="Proteomes" id="UP001204562">
    <property type="component" value="Unassembled WGS sequence"/>
</dbReference>
<evidence type="ECO:0000313" key="6">
    <source>
        <dbReference type="EMBL" id="MCQ4769086.1"/>
    </source>
</evidence>
<evidence type="ECO:0000259" key="4">
    <source>
        <dbReference type="PROSITE" id="PS50943"/>
    </source>
</evidence>
<keyword evidence="1" id="KW-0805">Transcription regulation</keyword>